<evidence type="ECO:0000256" key="1">
    <source>
        <dbReference type="SAM" id="SignalP"/>
    </source>
</evidence>
<evidence type="ECO:0000313" key="4">
    <source>
        <dbReference type="RefSeq" id="XP_055887278.1"/>
    </source>
</evidence>
<dbReference type="RefSeq" id="XP_055887279.1">
    <property type="nucleotide sequence ID" value="XM_056031304.1"/>
</dbReference>
<feature type="domain" description="Tetratricopeptide repeat protein 21A/21B fifth ARM repeats" evidence="2">
    <location>
        <begin position="275"/>
        <end position="379"/>
    </location>
</feature>
<dbReference type="GeneID" id="129926535"/>
<dbReference type="Gene3D" id="1.25.40.10">
    <property type="entry name" value="Tetratricopeptide repeat domain"/>
    <property type="match status" value="1"/>
</dbReference>
<keyword evidence="3" id="KW-1185">Reference proteome</keyword>
<dbReference type="AlphaFoldDB" id="A0A9W3AJJ6"/>
<evidence type="ECO:0000313" key="5">
    <source>
        <dbReference type="RefSeq" id="XP_055887279.1"/>
    </source>
</evidence>
<proteinExistence type="predicted"/>
<dbReference type="RefSeq" id="XP_055887280.1">
    <property type="nucleotide sequence ID" value="XM_056031305.1"/>
</dbReference>
<dbReference type="SUPFAM" id="SSF48452">
    <property type="entry name" value="TPR-like"/>
    <property type="match status" value="1"/>
</dbReference>
<dbReference type="InterPro" id="IPR011990">
    <property type="entry name" value="TPR-like_helical_dom_sf"/>
</dbReference>
<gene>
    <name evidence="4 5 6" type="primary">LOC129926535</name>
</gene>
<name>A0A9W3AJJ6_BIOGL</name>
<evidence type="ECO:0000259" key="2">
    <source>
        <dbReference type="Pfam" id="PF25064"/>
    </source>
</evidence>
<dbReference type="OrthoDB" id="6162829at2759"/>
<dbReference type="Pfam" id="PF25064">
    <property type="entry name" value="ARM_TT21_5th"/>
    <property type="match status" value="1"/>
</dbReference>
<feature type="signal peptide" evidence="1">
    <location>
        <begin position="1"/>
        <end position="19"/>
    </location>
</feature>
<sequence>MSNFVWRFGLGLACSRIVCWFTSSPLISVCERNKFMLTAVNHLMDTAENSPETELSSQSYAQLAVLKRFLNNTGLETENCKLLFKGHDVQSLVEKALEGDPKNSKTLRDCGRLMKQFDVDEAIKILESSVSKMQHSQAYHNLGICYVMRATQKVAPALNKISPDQISPKQEEVMRSDQLSQNTEGALAPNQISLNQEEVMRSDQLSQNTEDQILLNQENVISPDGLPQEMIPNNQMLHHSVNETEAVHFIRSSKRKKKKKKKLSFFSYCPVYVQQLNYQNEDVGKAKYNYKQAIRSSPDNYSAMYALGLLYRSCGHIAEAKQWFTKIVKKLNLQDLKTASDVLRFTTAIYAQVQLGLCALDDSRSEDGGYQKCKSEIIKILEVLHHLKPSPPGTEELLTFLKDHTLSDEEKSSYLILFRKCVAKILKIIQRYELNIRKSSMLKTEN</sequence>
<dbReference type="InterPro" id="IPR056835">
    <property type="entry name" value="ARM_TT21_5th"/>
</dbReference>
<accession>A0A9W3AJJ6</accession>
<dbReference type="RefSeq" id="XP_055887278.1">
    <property type="nucleotide sequence ID" value="XM_056031303.1"/>
</dbReference>
<reference evidence="4 5" key="1">
    <citation type="submission" date="2025-04" db="UniProtKB">
        <authorList>
            <consortium name="RefSeq"/>
        </authorList>
    </citation>
    <scope>IDENTIFICATION</scope>
</reference>
<evidence type="ECO:0000313" key="6">
    <source>
        <dbReference type="RefSeq" id="XP_055887280.1"/>
    </source>
</evidence>
<evidence type="ECO:0000313" key="3">
    <source>
        <dbReference type="Proteomes" id="UP001165740"/>
    </source>
</evidence>
<feature type="chain" id="PRO_5044702821" evidence="1">
    <location>
        <begin position="20"/>
        <end position="446"/>
    </location>
</feature>
<keyword evidence="1" id="KW-0732">Signal</keyword>
<dbReference type="Proteomes" id="UP001165740">
    <property type="component" value="Chromosome 5"/>
</dbReference>
<organism evidence="3 4">
    <name type="scientific">Biomphalaria glabrata</name>
    <name type="common">Bloodfluke planorb</name>
    <name type="synonym">Freshwater snail</name>
    <dbReference type="NCBI Taxonomy" id="6526"/>
    <lineage>
        <taxon>Eukaryota</taxon>
        <taxon>Metazoa</taxon>
        <taxon>Spiralia</taxon>
        <taxon>Lophotrochozoa</taxon>
        <taxon>Mollusca</taxon>
        <taxon>Gastropoda</taxon>
        <taxon>Heterobranchia</taxon>
        <taxon>Euthyneura</taxon>
        <taxon>Panpulmonata</taxon>
        <taxon>Hygrophila</taxon>
        <taxon>Lymnaeoidea</taxon>
        <taxon>Planorbidae</taxon>
        <taxon>Biomphalaria</taxon>
    </lineage>
</organism>
<protein>
    <submittedName>
        <fullName evidence="4 5">Uncharacterized protein LOC129926535</fullName>
    </submittedName>
</protein>